<evidence type="ECO:0000259" key="9">
    <source>
        <dbReference type="Pfam" id="PF24101"/>
    </source>
</evidence>
<dbReference type="InterPro" id="IPR056467">
    <property type="entry name" value="eWH_GTF3C1"/>
</dbReference>
<dbReference type="Pfam" id="PF04182">
    <property type="entry name" value="B-block_TFIIIC"/>
    <property type="match status" value="1"/>
</dbReference>
<feature type="compositionally biased region" description="Polar residues" evidence="6">
    <location>
        <begin position="1270"/>
        <end position="1279"/>
    </location>
</feature>
<feature type="region of interest" description="Disordered" evidence="6">
    <location>
        <begin position="997"/>
        <end position="1039"/>
    </location>
</feature>
<keyword evidence="5" id="KW-0539">Nucleus</keyword>
<feature type="region of interest" description="Disordered" evidence="6">
    <location>
        <begin position="1689"/>
        <end position="1725"/>
    </location>
</feature>
<dbReference type="GO" id="GO:0006384">
    <property type="term" value="P:transcription initiation at RNA polymerase III promoter"/>
    <property type="evidence" value="ECO:0007669"/>
    <property type="project" value="InterPro"/>
</dbReference>
<feature type="domain" description="B-block binding subunit of TFIIIC" evidence="7">
    <location>
        <begin position="114"/>
        <end position="194"/>
    </location>
</feature>
<gene>
    <name evidence="14" type="ORF">CRG98_005343</name>
</gene>
<dbReference type="InterPro" id="IPR007309">
    <property type="entry name" value="TFIIIC_Bblock-bd"/>
</dbReference>
<evidence type="ECO:0000256" key="6">
    <source>
        <dbReference type="SAM" id="MobiDB-lite"/>
    </source>
</evidence>
<dbReference type="Gene3D" id="1.10.10.10">
    <property type="entry name" value="Winged helix-like DNA-binding domain superfamily/Winged helix DNA-binding domain"/>
    <property type="match status" value="1"/>
</dbReference>
<dbReference type="STRING" id="22663.A0A2I0L2A0"/>
<comment type="subcellular location">
    <subcellularLocation>
        <location evidence="1">Nucleus</location>
    </subcellularLocation>
</comment>
<evidence type="ECO:0000313" key="15">
    <source>
        <dbReference type="Proteomes" id="UP000233551"/>
    </source>
</evidence>
<feature type="domain" description="DUF7645" evidence="11">
    <location>
        <begin position="915"/>
        <end position="998"/>
    </location>
</feature>
<dbReference type="EMBL" id="PGOL01000216">
    <property type="protein sequence ID" value="PKI74286.1"/>
    <property type="molecule type" value="Genomic_DNA"/>
</dbReference>
<feature type="region of interest" description="Disordered" evidence="6">
    <location>
        <begin position="1741"/>
        <end position="1766"/>
    </location>
</feature>
<feature type="compositionally biased region" description="Polar residues" evidence="6">
    <location>
        <begin position="1026"/>
        <end position="1036"/>
    </location>
</feature>
<evidence type="ECO:0000256" key="5">
    <source>
        <dbReference type="ARBA" id="ARBA00023242"/>
    </source>
</evidence>
<evidence type="ECO:0000259" key="10">
    <source>
        <dbReference type="Pfam" id="PF24538"/>
    </source>
</evidence>
<feature type="domain" description="DUF7599" evidence="10">
    <location>
        <begin position="237"/>
        <end position="320"/>
    </location>
</feature>
<dbReference type="Pfam" id="PF24657">
    <property type="entry name" value="DUF7646"/>
    <property type="match status" value="1"/>
</dbReference>
<dbReference type="Pfam" id="PF24655">
    <property type="entry name" value="DUF7645"/>
    <property type="match status" value="1"/>
</dbReference>
<evidence type="ECO:0000313" key="14">
    <source>
        <dbReference type="EMBL" id="PKI74286.1"/>
    </source>
</evidence>
<dbReference type="InterPro" id="IPR035625">
    <property type="entry name" value="Tfc3-like_eWH"/>
</dbReference>
<dbReference type="InterPro" id="IPR036388">
    <property type="entry name" value="WH-like_DNA-bd_sf"/>
</dbReference>
<evidence type="ECO:0000256" key="3">
    <source>
        <dbReference type="ARBA" id="ARBA00023125"/>
    </source>
</evidence>
<evidence type="ECO:0000259" key="12">
    <source>
        <dbReference type="Pfam" id="PF24657"/>
    </source>
</evidence>
<feature type="domain" description="DUF7646" evidence="12">
    <location>
        <begin position="338"/>
        <end position="418"/>
    </location>
</feature>
<sequence length="1895" mass="212471">MDSVASSALEEICAQGSTGLTLSSLWPKLAPQLSSAGLGLSLGVKSSVWANLLKIPGLEFHARNAALAPTDPSIQCVEDAEKMKLKIVARESLRDNFVGLYDAQSASANISSRQRQTLERLAAARENGVTQSQLGKEFNMEGKYIFYILKNLESRGLIMRQSAVLRTKEAFSEGESRNGPCVTTNVVYLHRYAKHLGLQQKIEITKEGRAGSSRNASEALAIGGCPTEDLTKDMIVKDYLPAMQAVCDKLESAEGKVLVVSDIKRDLGYAGAPAGHKAWRTICRRLKDAGVVEELEAKVNEKVHSCLRLLKKFPVETNEPNLFSSGNNGKNEEVAQFGRKRHISEQVIELPLEHQVFDMVIAEGSVGVTLKEVCERLGLDNKRNHTRVLNIVSRFGMHLAAENHGKGVAYRVWAPKSFGGDATNTLPCKSKSAYNESRALNLDGHGSDAPNLLDCTPSVSEGKLISAEKTGERENDEELQNAILEDGEADEALNRQEVLPKPGVSGVGLDLALVVPSDENSVTLYETPASQKSSKSGLSQRYPCLSQTADATQREQRILGRVQEEKFILRAELYKWLVSLEKDKCTTMDRKTIDRIVNKLQKQGHCKCVEISVPSFTNCSRNRRTQVILHPSVEHLSPPLLSEIHDRLRSFEMQSRGHGSSKSKDCESVPVLEGVQRIQSSVGSDATSNTKHEAMRANGFVLAKMIRAKLLHCFIWDYLHSLPDNNLDILSSASNPHSSYWLFSLEEAIKAIPVELFLQVAGSAQKFDDMMEKCRSGLRLVDLPVEQYRILMDTLATARLSLVIDILRRLKLIRLVNNGHREEGVKVPHAILTHAMELKPYIEEPLSMLAHSFNFISLDLRPRVRHDFILSSKEAVDEYWHTLEYCYATADPKAAIHAFPGSTVHEVFYFRSWASARVMTAEQRAELLKRVVKDSTSEKLSFKECEKIAKDLNLTLEQVRISLMSLKERLGLNEVLVTPKLVLRVYHDKRQKRLTRFQGTVAEEGGQTQTSATQPVSATRKRRSSSKVPSANNNVDPVNDQLNHEDIVRFSDGANRFRGELAETVVSLEEHETVRNDFCTEEPRRNIEMKGCSNENTKPIRQKRSSWTDEADRQMVIQYVKHRAERGAKFQRAGWSSLSDLPAPPSACGKRIACLKKNKVFRRALMRLINVVSKRYVRHLQKLHNKIGDGIRLLVRSSLTGDGDRSIPVEAQLIEDEEQWDDFSCPSVKRVLEEVLRCKRITNLEASKEIQSDSEEFSNLNKRSGHYASQVRQSVSSGSPHEDNWKEQDKGNQQGSLSRSKRRRLQKKFTRLFNKEYPVNRHIYESLAVSNAVELFKLIFLNTSSAPGMSNILAESLRHYSEHDLFAAFRYLRERKILIGGTGNMQYELPLNFIQNMSRSMFPANTGRRISRCSRWLHEREKDLNEGEIALAGDLQCGDVVHLFSLVSHGEISIFPLLPEEGVGEAEDPRNSKRRRAVDESPDSSRTKKSKYVADDVSARRDKGFPGIMVCARREAIERAKVVELSSRNAEFDPHEVILDPPLNELDTGVEQGESDSTPDRHIREILRSPDLCNSTINAVESPWDAMACYAEKVMLMPSDPESRRFLCPEVFKNMYGAIQRAGDQGLSMEEVSQIAHKPGEKALKLLIDVLQSFGRVVKVNAFDAVRVVDALYRPKYFLSLLPDTCQDQGQQSSIESRGGSSEGHSIHEPNHDHSDDKAKQDTPVDTDQMHKVTLLNLPEETDGTLSEVQNTSVSGSSSYHNNVNPPESNIDLEIKKFSLSEFCVPIVPWMNGDGTINRVVYKGLLRRVLGIVMLNPGILEDNIIQQLDVLNPQSCRTLLESMILEKHLIVRKMRQTAGSAPPSMLQSVLRSGSKESKSIFREHFFANSMSAYLL</sequence>
<dbReference type="InterPro" id="IPR056062">
    <property type="entry name" value="DUF7645"/>
</dbReference>
<dbReference type="GO" id="GO:0003677">
    <property type="term" value="F:DNA binding"/>
    <property type="evidence" value="ECO:0007669"/>
    <property type="project" value="UniProtKB-KW"/>
</dbReference>
<feature type="region of interest" description="Disordered" evidence="6">
    <location>
        <begin position="1268"/>
        <end position="1302"/>
    </location>
</feature>
<feature type="compositionally biased region" description="Basic and acidic residues" evidence="6">
    <location>
        <begin position="1467"/>
        <end position="1495"/>
    </location>
</feature>
<dbReference type="InterPro" id="IPR056020">
    <property type="entry name" value="DUF7599"/>
</dbReference>
<dbReference type="GO" id="GO:0000127">
    <property type="term" value="C:transcription factor TFIIIC complex"/>
    <property type="evidence" value="ECO:0007669"/>
    <property type="project" value="InterPro"/>
</dbReference>
<evidence type="ECO:0000256" key="1">
    <source>
        <dbReference type="ARBA" id="ARBA00004123"/>
    </source>
</evidence>
<feature type="domain" description="DUF7647" evidence="13">
    <location>
        <begin position="735"/>
        <end position="914"/>
    </location>
</feature>
<feature type="compositionally biased region" description="Low complexity" evidence="6">
    <location>
        <begin position="1689"/>
        <end position="1704"/>
    </location>
</feature>
<dbReference type="GO" id="GO:0042791">
    <property type="term" value="P:5S class rRNA transcription by RNA polymerase III"/>
    <property type="evidence" value="ECO:0007669"/>
    <property type="project" value="TreeGrafter"/>
</dbReference>
<dbReference type="Pfam" id="PF24658">
    <property type="entry name" value="DUF7647"/>
    <property type="match status" value="1"/>
</dbReference>
<keyword evidence="2" id="KW-0597">Phosphoprotein</keyword>
<dbReference type="PANTHER" id="PTHR15180:SF1">
    <property type="entry name" value="GENERAL TRANSCRIPTION FACTOR 3C POLYPEPTIDE 1"/>
    <property type="match status" value="1"/>
</dbReference>
<evidence type="ECO:0000259" key="8">
    <source>
        <dbReference type="Pfam" id="PF23704"/>
    </source>
</evidence>
<dbReference type="Pfam" id="PF23704">
    <property type="entry name" value="WHD_GTF3C1_N"/>
    <property type="match status" value="1"/>
</dbReference>
<dbReference type="Pfam" id="PF24538">
    <property type="entry name" value="DUF7599"/>
    <property type="match status" value="1"/>
</dbReference>
<protein>
    <submittedName>
        <fullName evidence="14">Uncharacterized protein</fullName>
    </submittedName>
</protein>
<evidence type="ECO:0000256" key="2">
    <source>
        <dbReference type="ARBA" id="ARBA00022553"/>
    </source>
</evidence>
<evidence type="ECO:0000259" key="13">
    <source>
        <dbReference type="Pfam" id="PF24658"/>
    </source>
</evidence>
<dbReference type="Pfam" id="PF24101">
    <property type="entry name" value="WHD_GTF3C1"/>
    <property type="match status" value="1"/>
</dbReference>
<organism evidence="14 15">
    <name type="scientific">Punica granatum</name>
    <name type="common">Pomegranate</name>
    <dbReference type="NCBI Taxonomy" id="22663"/>
    <lineage>
        <taxon>Eukaryota</taxon>
        <taxon>Viridiplantae</taxon>
        <taxon>Streptophyta</taxon>
        <taxon>Embryophyta</taxon>
        <taxon>Tracheophyta</taxon>
        <taxon>Spermatophyta</taxon>
        <taxon>Magnoliopsida</taxon>
        <taxon>eudicotyledons</taxon>
        <taxon>Gunneridae</taxon>
        <taxon>Pentapetalae</taxon>
        <taxon>rosids</taxon>
        <taxon>malvids</taxon>
        <taxon>Myrtales</taxon>
        <taxon>Lythraceae</taxon>
        <taxon>Punica</taxon>
    </lineage>
</organism>
<reference evidence="14 15" key="1">
    <citation type="submission" date="2017-11" db="EMBL/GenBank/DDBJ databases">
        <title>De-novo sequencing of pomegranate (Punica granatum L.) genome.</title>
        <authorList>
            <person name="Akparov Z."/>
            <person name="Amiraslanov A."/>
            <person name="Hajiyeva S."/>
            <person name="Abbasov M."/>
            <person name="Kaur K."/>
            <person name="Hamwieh A."/>
            <person name="Solovyev V."/>
            <person name="Salamov A."/>
            <person name="Braich B."/>
            <person name="Kosarev P."/>
            <person name="Mahmoud A."/>
            <person name="Hajiyev E."/>
            <person name="Babayeva S."/>
            <person name="Izzatullayeva V."/>
            <person name="Mammadov A."/>
            <person name="Mammadov A."/>
            <person name="Sharifova S."/>
            <person name="Ojaghi J."/>
            <person name="Eynullazada K."/>
            <person name="Bayramov B."/>
            <person name="Abdulazimova A."/>
            <person name="Shahmuradov I."/>
        </authorList>
    </citation>
    <scope>NUCLEOTIDE SEQUENCE [LARGE SCALE GENOMIC DNA]</scope>
    <source>
        <strain evidence="15">cv. AG2017</strain>
        <tissue evidence="14">Leaf</tissue>
    </source>
</reference>
<comment type="caution">
    <text evidence="14">The sequence shown here is derived from an EMBL/GenBank/DDBJ whole genome shotgun (WGS) entry which is preliminary data.</text>
</comment>
<feature type="region of interest" description="Disordered" evidence="6">
    <location>
        <begin position="1463"/>
        <end position="1495"/>
    </location>
</feature>
<dbReference type="InterPro" id="IPR036390">
    <property type="entry name" value="WH_DNA-bd_sf"/>
</dbReference>
<feature type="compositionally biased region" description="Polar residues" evidence="6">
    <location>
        <begin position="1744"/>
        <end position="1766"/>
    </location>
</feature>
<dbReference type="InterPro" id="IPR056063">
    <property type="entry name" value="DUF7646"/>
</dbReference>
<accession>A0A2I0L2A0</accession>
<name>A0A2I0L2A0_PUNGR</name>
<dbReference type="GO" id="GO:0005634">
    <property type="term" value="C:nucleus"/>
    <property type="evidence" value="ECO:0007669"/>
    <property type="project" value="UniProtKB-SubCell"/>
</dbReference>
<dbReference type="InterPro" id="IPR056428">
    <property type="entry name" value="WH_GTF3C1"/>
</dbReference>
<evidence type="ECO:0000259" key="11">
    <source>
        <dbReference type="Pfam" id="PF24655"/>
    </source>
</evidence>
<feature type="compositionally biased region" description="Basic and acidic residues" evidence="6">
    <location>
        <begin position="1705"/>
        <end position="1725"/>
    </location>
</feature>
<keyword evidence="3" id="KW-0238">DNA-binding</keyword>
<dbReference type="InterPro" id="IPR044210">
    <property type="entry name" value="Tfc3-like"/>
</dbReference>
<dbReference type="InterPro" id="IPR056064">
    <property type="entry name" value="DUF7647"/>
</dbReference>
<proteinExistence type="predicted"/>
<feature type="compositionally biased region" description="Polar residues" evidence="6">
    <location>
        <begin position="1006"/>
        <end position="1017"/>
    </location>
</feature>
<dbReference type="CDD" id="cd16169">
    <property type="entry name" value="Tau138_eWH"/>
    <property type="match status" value="1"/>
</dbReference>
<keyword evidence="4" id="KW-0804">Transcription</keyword>
<dbReference type="Proteomes" id="UP000233551">
    <property type="component" value="Unassembled WGS sequence"/>
</dbReference>
<evidence type="ECO:0000259" key="7">
    <source>
        <dbReference type="Pfam" id="PF04182"/>
    </source>
</evidence>
<dbReference type="PANTHER" id="PTHR15180">
    <property type="entry name" value="GENERAL TRANSCRIPTION FACTOR 3C POLYPEPTIDE 1"/>
    <property type="match status" value="1"/>
</dbReference>
<evidence type="ECO:0000256" key="4">
    <source>
        <dbReference type="ARBA" id="ARBA00023163"/>
    </source>
</evidence>
<feature type="domain" description="General transcription factor 3C polypeptide 1 winged-helix" evidence="8">
    <location>
        <begin position="1"/>
        <end position="101"/>
    </location>
</feature>
<feature type="compositionally biased region" description="Basic and acidic residues" evidence="6">
    <location>
        <begin position="1280"/>
        <end position="1290"/>
    </location>
</feature>
<feature type="domain" description="GTF3C1 extended winged-helix" evidence="9">
    <location>
        <begin position="547"/>
        <end position="656"/>
    </location>
</feature>
<keyword evidence="15" id="KW-1185">Reference proteome</keyword>
<dbReference type="SUPFAM" id="SSF46785">
    <property type="entry name" value="Winged helix' DNA-binding domain"/>
    <property type="match status" value="1"/>
</dbReference>